<dbReference type="RefSeq" id="WP_171400472.1">
    <property type="nucleotide sequence ID" value="NZ_CP049838.1"/>
</dbReference>
<dbReference type="InterPro" id="IPR017795">
    <property type="entry name" value="ABBA_NscD-like"/>
</dbReference>
<sequence>MTAVGPEAPGAPDPETLGGHTARQLLRLGEIAGLSGADSKVYARTLVEALGPVAQRPLKLPPPSRSFLSDDHTPVEFSLSCEPGAAPILRVLLEPGAGAGDLVEEGRTGLRVLREMGRRWGFATDRLDELADLFFPSSPEGPLALWCALELRPGGVPKVKAYLNPAASGERRAAKTVRKALKRLGYREAFDALPEGDRHLFFALDLGDWTDPRAKVYLAHHDLSAAEACTLSRMDGGPGRAEIEEFFRIAAGPDTDGDAVGLGGGAGAGAGEGAGGGGEPRLVRRPVQTCHAFTDTGNGLPSGFTLYIPVRDYARHDGEALDRATALLGHYGIDPAPVLRASAAVTSRRPEDGVGLVAYLGLAHQQGRQPRVMTYLSSEAYEVRPPTAALPAVPLSAAALSTVSLPAAAVTGG</sequence>
<evidence type="ECO:0000313" key="3">
    <source>
        <dbReference type="Proteomes" id="UP000502665"/>
    </source>
</evidence>
<dbReference type="SFLD" id="SFLDS00036">
    <property type="entry name" value="Aromatic_Prenyltransferase"/>
    <property type="match status" value="1"/>
</dbReference>
<dbReference type="AlphaFoldDB" id="A0A6M4WZ00"/>
<dbReference type="InterPro" id="IPR033964">
    <property type="entry name" value="ABBA"/>
</dbReference>
<accession>A0A6M4WZ00</accession>
<dbReference type="GO" id="GO:0009820">
    <property type="term" value="P:alkaloid metabolic process"/>
    <property type="evidence" value="ECO:0007669"/>
    <property type="project" value="InterPro"/>
</dbReference>
<gene>
    <name evidence="2" type="ORF">G9272_36630</name>
</gene>
<protein>
    <submittedName>
        <fullName evidence="2">Prenyltransferase</fullName>
    </submittedName>
</protein>
<dbReference type="GO" id="GO:0016765">
    <property type="term" value="F:transferase activity, transferring alkyl or aryl (other than methyl) groups"/>
    <property type="evidence" value="ECO:0007669"/>
    <property type="project" value="InterPro"/>
</dbReference>
<evidence type="ECO:0000313" key="2">
    <source>
        <dbReference type="EMBL" id="QJT05152.1"/>
    </source>
</evidence>
<evidence type="ECO:0000256" key="1">
    <source>
        <dbReference type="ARBA" id="ARBA00022679"/>
    </source>
</evidence>
<organism evidence="2 3">
    <name type="scientific">Streptomyces asoensis</name>
    <dbReference type="NCBI Taxonomy" id="249586"/>
    <lineage>
        <taxon>Bacteria</taxon>
        <taxon>Bacillati</taxon>
        <taxon>Actinomycetota</taxon>
        <taxon>Actinomycetes</taxon>
        <taxon>Kitasatosporales</taxon>
        <taxon>Streptomycetaceae</taxon>
        <taxon>Streptomyces</taxon>
    </lineage>
</organism>
<dbReference type="Proteomes" id="UP000502665">
    <property type="component" value="Chromosome"/>
</dbReference>
<reference evidence="2" key="1">
    <citation type="submission" date="2020-03" db="EMBL/GenBank/DDBJ databases">
        <title>Molecular networking-based the target discovery of potent antiproliferative macrolactams: 5/6/7/16 polycyclic ansamycins and glycosylated trienomycin from Streptomyces cacaoi subsp. asoensis.</title>
        <authorList>
            <person name="Liu L.-L."/>
        </authorList>
    </citation>
    <scope>NUCLEOTIDE SEQUENCE [LARGE SCALE GENOMIC DNA]</scope>
    <source>
        <strain evidence="2">H2S5</strain>
    </source>
</reference>
<dbReference type="Pfam" id="PF11991">
    <property type="entry name" value="Trp_DMAT"/>
    <property type="match status" value="1"/>
</dbReference>
<dbReference type="EMBL" id="CP049838">
    <property type="protein sequence ID" value="QJT05152.1"/>
    <property type="molecule type" value="Genomic_DNA"/>
</dbReference>
<keyword evidence="3" id="KW-1185">Reference proteome</keyword>
<proteinExistence type="predicted"/>
<dbReference type="SFLD" id="SFLDG01162">
    <property type="entry name" value="I"/>
    <property type="match status" value="1"/>
</dbReference>
<name>A0A6M4WZ00_9ACTN</name>
<keyword evidence="1" id="KW-0808">Transferase</keyword>